<evidence type="ECO:0000256" key="1">
    <source>
        <dbReference type="SAM" id="Phobius"/>
    </source>
</evidence>
<dbReference type="RefSeq" id="WP_081271015.1">
    <property type="nucleotide sequence ID" value="NZ_LVHG01000084.1"/>
</dbReference>
<dbReference type="Proteomes" id="UP000077852">
    <property type="component" value="Unassembled WGS sequence"/>
</dbReference>
<dbReference type="AlphaFoldDB" id="A0AA91DJG9"/>
<comment type="caution">
    <text evidence="3">The sequence shown here is derived from an EMBL/GenBank/DDBJ whole genome shotgun (WGS) entry which is preliminary data.</text>
</comment>
<feature type="chain" id="PRO_5041638311" evidence="2">
    <location>
        <begin position="26"/>
        <end position="89"/>
    </location>
</feature>
<feature type="signal peptide" evidence="2">
    <location>
        <begin position="1"/>
        <end position="25"/>
    </location>
</feature>
<keyword evidence="1" id="KW-0472">Membrane</keyword>
<organism evidence="3 4">
    <name type="scientific">Variovorax paradoxus</name>
    <dbReference type="NCBI Taxonomy" id="34073"/>
    <lineage>
        <taxon>Bacteria</taxon>
        <taxon>Pseudomonadati</taxon>
        <taxon>Pseudomonadota</taxon>
        <taxon>Betaproteobacteria</taxon>
        <taxon>Burkholderiales</taxon>
        <taxon>Comamonadaceae</taxon>
        <taxon>Variovorax</taxon>
    </lineage>
</organism>
<name>A0AA91DJG9_VARPD</name>
<keyword evidence="1" id="KW-0812">Transmembrane</keyword>
<keyword evidence="1" id="KW-1133">Transmembrane helix</keyword>
<sequence>MNKPARMLMLAGVVALLIGAFLAFAGGPPEAAFATAMTATDANAAARAISAANNSEIGGNALAMFLMGFGVVLLLVGFAKARKGQDRLS</sequence>
<proteinExistence type="predicted"/>
<evidence type="ECO:0000313" key="4">
    <source>
        <dbReference type="Proteomes" id="UP000077852"/>
    </source>
</evidence>
<evidence type="ECO:0000256" key="2">
    <source>
        <dbReference type="SAM" id="SignalP"/>
    </source>
</evidence>
<dbReference type="EMBL" id="LVHG01000084">
    <property type="protein sequence ID" value="OAK58039.1"/>
    <property type="molecule type" value="Genomic_DNA"/>
</dbReference>
<accession>A0AA91DJG9</accession>
<evidence type="ECO:0000313" key="3">
    <source>
        <dbReference type="EMBL" id="OAK58039.1"/>
    </source>
</evidence>
<reference evidence="3 4" key="1">
    <citation type="submission" date="2016-03" db="EMBL/GenBank/DDBJ databases">
        <title>Genome sequence of Variovorax paradoxus KB5.</title>
        <authorList>
            <person name="Jeong H."/>
            <person name="Hong C.E."/>
            <person name="Jo S.H."/>
            <person name="Park J.M."/>
        </authorList>
    </citation>
    <scope>NUCLEOTIDE SEQUENCE [LARGE SCALE GENOMIC DNA]</scope>
    <source>
        <strain evidence="3 4">KB5</strain>
    </source>
</reference>
<keyword evidence="2" id="KW-0732">Signal</keyword>
<feature type="transmembrane region" description="Helical" evidence="1">
    <location>
        <begin position="60"/>
        <end position="79"/>
    </location>
</feature>
<gene>
    <name evidence="3" type="ORF">A3K87_03230</name>
</gene>
<protein>
    <submittedName>
        <fullName evidence="3">Uncharacterized protein</fullName>
    </submittedName>
</protein>